<dbReference type="AlphaFoldDB" id="A0AAV0CVU7"/>
<sequence length="142" mass="16146">MKRLYVHCLLVLHDLIQTWSPFFLSQKSSDCKFYYYTSSVGLQYVKQILVGIQDLLDETNAPQPVQIEVNRLYIQVSGLWDCGNKLEYKSSSSCWDLRRTLAEGENSGEGGSCPGLWQSAPFVLGSNREAKLSPFRQLLPSY</sequence>
<dbReference type="EMBL" id="CAMAPF010000045">
    <property type="protein sequence ID" value="CAH9083653.1"/>
    <property type="molecule type" value="Genomic_DNA"/>
</dbReference>
<feature type="signal peptide" evidence="1">
    <location>
        <begin position="1"/>
        <end position="18"/>
    </location>
</feature>
<organism evidence="2 3">
    <name type="scientific">Cuscuta epithymum</name>
    <dbReference type="NCBI Taxonomy" id="186058"/>
    <lineage>
        <taxon>Eukaryota</taxon>
        <taxon>Viridiplantae</taxon>
        <taxon>Streptophyta</taxon>
        <taxon>Embryophyta</taxon>
        <taxon>Tracheophyta</taxon>
        <taxon>Spermatophyta</taxon>
        <taxon>Magnoliopsida</taxon>
        <taxon>eudicotyledons</taxon>
        <taxon>Gunneridae</taxon>
        <taxon>Pentapetalae</taxon>
        <taxon>asterids</taxon>
        <taxon>lamiids</taxon>
        <taxon>Solanales</taxon>
        <taxon>Convolvulaceae</taxon>
        <taxon>Cuscuteae</taxon>
        <taxon>Cuscuta</taxon>
        <taxon>Cuscuta subgen. Cuscuta</taxon>
    </lineage>
</organism>
<comment type="caution">
    <text evidence="2">The sequence shown here is derived from an EMBL/GenBank/DDBJ whole genome shotgun (WGS) entry which is preliminary data.</text>
</comment>
<dbReference type="Proteomes" id="UP001152523">
    <property type="component" value="Unassembled WGS sequence"/>
</dbReference>
<evidence type="ECO:0000256" key="1">
    <source>
        <dbReference type="SAM" id="SignalP"/>
    </source>
</evidence>
<proteinExistence type="predicted"/>
<accession>A0AAV0CVU7</accession>
<name>A0AAV0CVU7_9ASTE</name>
<evidence type="ECO:0000313" key="3">
    <source>
        <dbReference type="Proteomes" id="UP001152523"/>
    </source>
</evidence>
<feature type="chain" id="PRO_5043975998" evidence="1">
    <location>
        <begin position="19"/>
        <end position="142"/>
    </location>
</feature>
<reference evidence="2" key="1">
    <citation type="submission" date="2022-07" db="EMBL/GenBank/DDBJ databases">
        <authorList>
            <person name="Macas J."/>
            <person name="Novak P."/>
            <person name="Neumann P."/>
        </authorList>
    </citation>
    <scope>NUCLEOTIDE SEQUENCE</scope>
</reference>
<keyword evidence="1" id="KW-0732">Signal</keyword>
<evidence type="ECO:0000313" key="2">
    <source>
        <dbReference type="EMBL" id="CAH9083653.1"/>
    </source>
</evidence>
<protein>
    <submittedName>
        <fullName evidence="2">Uncharacterized protein</fullName>
    </submittedName>
</protein>
<gene>
    <name evidence="2" type="ORF">CEPIT_LOCUS8626</name>
</gene>
<keyword evidence="3" id="KW-1185">Reference proteome</keyword>